<keyword evidence="7" id="KW-0315">Glutamine amidotransferase</keyword>
<dbReference type="GO" id="GO:0019856">
    <property type="term" value="P:pyrimidine nucleobase biosynthetic process"/>
    <property type="evidence" value="ECO:0007669"/>
    <property type="project" value="TreeGrafter"/>
</dbReference>
<comment type="pathway">
    <text evidence="1">Pyrimidine metabolism; CTP biosynthesis via de novo pathway; CTP from UDP: step 2/2.</text>
</comment>
<keyword evidence="5" id="KW-0547">Nucleotide-binding</keyword>
<feature type="domain" description="Glutamine amidotransferase" evidence="11">
    <location>
        <begin position="37"/>
        <end position="146"/>
    </location>
</feature>
<reference evidence="12 13" key="2">
    <citation type="submission" date="2019-04" db="EMBL/GenBank/DDBJ databases">
        <title>The genome sequence of big-headed turtle.</title>
        <authorList>
            <person name="Gong S."/>
        </authorList>
    </citation>
    <scope>NUCLEOTIDE SEQUENCE [LARGE SCALE GENOMIC DNA]</scope>
    <source>
        <strain evidence="12">DO16091913</strain>
        <tissue evidence="12">Muscle</tissue>
    </source>
</reference>
<dbReference type="UniPathway" id="UPA00159">
    <property type="reaction ID" value="UER00277"/>
</dbReference>
<evidence type="ECO:0000256" key="2">
    <source>
        <dbReference type="ARBA" id="ARBA00007533"/>
    </source>
</evidence>
<evidence type="ECO:0000256" key="7">
    <source>
        <dbReference type="ARBA" id="ARBA00022962"/>
    </source>
</evidence>
<dbReference type="Gene3D" id="3.40.50.880">
    <property type="match status" value="1"/>
</dbReference>
<dbReference type="InterPro" id="IPR029062">
    <property type="entry name" value="Class_I_gatase-like"/>
</dbReference>
<comment type="catalytic activity">
    <reaction evidence="9">
        <text>UTP + L-glutamine + ATP + H2O = CTP + L-glutamate + ADP + phosphate + 2 H(+)</text>
        <dbReference type="Rhea" id="RHEA:26426"/>
        <dbReference type="ChEBI" id="CHEBI:15377"/>
        <dbReference type="ChEBI" id="CHEBI:15378"/>
        <dbReference type="ChEBI" id="CHEBI:29985"/>
        <dbReference type="ChEBI" id="CHEBI:30616"/>
        <dbReference type="ChEBI" id="CHEBI:37563"/>
        <dbReference type="ChEBI" id="CHEBI:43474"/>
        <dbReference type="ChEBI" id="CHEBI:46398"/>
        <dbReference type="ChEBI" id="CHEBI:58359"/>
        <dbReference type="ChEBI" id="CHEBI:456216"/>
        <dbReference type="EC" id="6.3.4.2"/>
    </reaction>
</comment>
<dbReference type="EC" id="6.3.4.2" evidence="3"/>
<proteinExistence type="inferred from homology"/>
<dbReference type="GO" id="GO:0044210">
    <property type="term" value="P:'de novo' CTP biosynthetic process"/>
    <property type="evidence" value="ECO:0007669"/>
    <property type="project" value="UniProtKB-UniPathway"/>
</dbReference>
<evidence type="ECO:0000313" key="13">
    <source>
        <dbReference type="Proteomes" id="UP000297703"/>
    </source>
</evidence>
<gene>
    <name evidence="12" type="ORF">DR999_PMT23856</name>
</gene>
<keyword evidence="8" id="KW-0665">Pyrimidine biosynthesis</keyword>
<evidence type="ECO:0000256" key="5">
    <source>
        <dbReference type="ARBA" id="ARBA00022741"/>
    </source>
</evidence>
<name>A0A4D9DAX7_9SAUR</name>
<dbReference type="PANTHER" id="PTHR11550:SF0">
    <property type="entry name" value="CTP SYNTHASE-RELATED"/>
    <property type="match status" value="1"/>
</dbReference>
<dbReference type="InterPro" id="IPR004468">
    <property type="entry name" value="CTP_synthase"/>
</dbReference>
<dbReference type="GO" id="GO:0005829">
    <property type="term" value="C:cytosol"/>
    <property type="evidence" value="ECO:0007669"/>
    <property type="project" value="TreeGrafter"/>
</dbReference>
<accession>A0A4D9DAX7</accession>
<dbReference type="Proteomes" id="UP000297703">
    <property type="component" value="Unassembled WGS sequence"/>
</dbReference>
<comment type="similarity">
    <text evidence="2">Belongs to the CTP synthase family.</text>
</comment>
<comment type="caution">
    <text evidence="12">The sequence shown here is derived from an EMBL/GenBank/DDBJ whole genome shotgun (WGS) entry which is preliminary data.</text>
</comment>
<evidence type="ECO:0000256" key="1">
    <source>
        <dbReference type="ARBA" id="ARBA00005171"/>
    </source>
</evidence>
<sequence>MVIEYAREVAKIKGASSTEFEPTTTVPVIATMAEQIDVVEGKGDLGGTMRLGSYPAELTPGSVAAITYNATTVHERHRHRYEFNNKYKAQLEKAGLVFSGTSPNGDLVEFVELPTSVHPYYISTQAHPEFLSRPHRAHPLFAGLVEAALHQQAQKQHTTSGERTEHEEILSSHA</sequence>
<dbReference type="EMBL" id="QXTE01023453">
    <property type="protein sequence ID" value="TFJ94885.1"/>
    <property type="molecule type" value="Genomic_DNA"/>
</dbReference>
<dbReference type="GO" id="GO:0003883">
    <property type="term" value="F:CTP synthase activity"/>
    <property type="evidence" value="ECO:0007669"/>
    <property type="project" value="UniProtKB-EC"/>
</dbReference>
<feature type="region of interest" description="Disordered" evidence="10">
    <location>
        <begin position="151"/>
        <end position="174"/>
    </location>
</feature>
<evidence type="ECO:0000256" key="10">
    <source>
        <dbReference type="SAM" id="MobiDB-lite"/>
    </source>
</evidence>
<organism evidence="12 13">
    <name type="scientific">Platysternon megacephalum</name>
    <name type="common">big-headed turtle</name>
    <dbReference type="NCBI Taxonomy" id="55544"/>
    <lineage>
        <taxon>Eukaryota</taxon>
        <taxon>Metazoa</taxon>
        <taxon>Chordata</taxon>
        <taxon>Craniata</taxon>
        <taxon>Vertebrata</taxon>
        <taxon>Euteleostomi</taxon>
        <taxon>Archelosauria</taxon>
        <taxon>Testudinata</taxon>
        <taxon>Testudines</taxon>
        <taxon>Cryptodira</taxon>
        <taxon>Durocryptodira</taxon>
        <taxon>Testudinoidea</taxon>
        <taxon>Platysternidae</taxon>
        <taxon>Platysternon</taxon>
    </lineage>
</organism>
<feature type="compositionally biased region" description="Basic and acidic residues" evidence="10">
    <location>
        <begin position="160"/>
        <end position="174"/>
    </location>
</feature>
<evidence type="ECO:0000259" key="11">
    <source>
        <dbReference type="Pfam" id="PF00117"/>
    </source>
</evidence>
<evidence type="ECO:0000313" key="12">
    <source>
        <dbReference type="EMBL" id="TFJ94885.1"/>
    </source>
</evidence>
<dbReference type="InterPro" id="IPR017926">
    <property type="entry name" value="GATASE"/>
</dbReference>
<dbReference type="Pfam" id="PF00117">
    <property type="entry name" value="GATase"/>
    <property type="match status" value="1"/>
</dbReference>
<protein>
    <recommendedName>
        <fullName evidence="3">CTP synthase (glutamine hydrolyzing)</fullName>
        <ecNumber evidence="3">6.3.4.2</ecNumber>
    </recommendedName>
</protein>
<dbReference type="OrthoDB" id="7433491at2759"/>
<reference evidence="12 13" key="1">
    <citation type="submission" date="2019-04" db="EMBL/GenBank/DDBJ databases">
        <title>Draft genome of the big-headed turtle Platysternon megacephalum.</title>
        <authorList>
            <person name="Gong S."/>
        </authorList>
    </citation>
    <scope>NUCLEOTIDE SEQUENCE [LARGE SCALE GENOMIC DNA]</scope>
    <source>
        <strain evidence="12">DO16091913</strain>
        <tissue evidence="12">Muscle</tissue>
    </source>
</reference>
<dbReference type="GO" id="GO:0042802">
    <property type="term" value="F:identical protein binding"/>
    <property type="evidence" value="ECO:0007669"/>
    <property type="project" value="TreeGrafter"/>
</dbReference>
<dbReference type="PANTHER" id="PTHR11550">
    <property type="entry name" value="CTP SYNTHASE"/>
    <property type="match status" value="1"/>
</dbReference>
<evidence type="ECO:0000256" key="3">
    <source>
        <dbReference type="ARBA" id="ARBA00012291"/>
    </source>
</evidence>
<keyword evidence="6" id="KW-0067">ATP-binding</keyword>
<dbReference type="GO" id="GO:0005524">
    <property type="term" value="F:ATP binding"/>
    <property type="evidence" value="ECO:0007669"/>
    <property type="project" value="UniProtKB-KW"/>
</dbReference>
<dbReference type="STRING" id="55544.A0A4D9DAX7"/>
<dbReference type="SUPFAM" id="SSF52317">
    <property type="entry name" value="Class I glutamine amidotransferase-like"/>
    <property type="match status" value="1"/>
</dbReference>
<keyword evidence="4" id="KW-0436">Ligase</keyword>
<evidence type="ECO:0000256" key="4">
    <source>
        <dbReference type="ARBA" id="ARBA00022598"/>
    </source>
</evidence>
<keyword evidence="13" id="KW-1185">Reference proteome</keyword>
<evidence type="ECO:0000256" key="8">
    <source>
        <dbReference type="ARBA" id="ARBA00022975"/>
    </source>
</evidence>
<dbReference type="AlphaFoldDB" id="A0A4D9DAX7"/>
<evidence type="ECO:0000256" key="9">
    <source>
        <dbReference type="ARBA" id="ARBA00047781"/>
    </source>
</evidence>
<evidence type="ECO:0000256" key="6">
    <source>
        <dbReference type="ARBA" id="ARBA00022840"/>
    </source>
</evidence>